<name>A0ABR6AWT7_9HYPH</name>
<evidence type="ECO:0000313" key="3">
    <source>
        <dbReference type="EMBL" id="MBA8853848.1"/>
    </source>
</evidence>
<dbReference type="Gene3D" id="3.90.1530.30">
    <property type="match status" value="1"/>
</dbReference>
<dbReference type="Pfam" id="PF02195">
    <property type="entry name" value="ParB_N"/>
    <property type="match status" value="1"/>
</dbReference>
<evidence type="ECO:0000313" key="4">
    <source>
        <dbReference type="Proteomes" id="UP000578622"/>
    </source>
</evidence>
<evidence type="ECO:0000259" key="2">
    <source>
        <dbReference type="SMART" id="SM00470"/>
    </source>
</evidence>
<dbReference type="SUPFAM" id="SSF110849">
    <property type="entry name" value="ParB/Sulfiredoxin"/>
    <property type="match status" value="1"/>
</dbReference>
<dbReference type="CDD" id="cd16406">
    <property type="entry name" value="ParB_N_like"/>
    <property type="match status" value="1"/>
</dbReference>
<proteinExistence type="predicted"/>
<comment type="caution">
    <text evidence="3">The sequence shown here is derived from an EMBL/GenBank/DDBJ whole genome shotgun (WGS) entry which is preliminary data.</text>
</comment>
<feature type="region of interest" description="Disordered" evidence="1">
    <location>
        <begin position="620"/>
        <end position="642"/>
    </location>
</feature>
<feature type="compositionally biased region" description="Acidic residues" evidence="1">
    <location>
        <begin position="629"/>
        <end position="642"/>
    </location>
</feature>
<dbReference type="Proteomes" id="UP000578622">
    <property type="component" value="Unassembled WGS sequence"/>
</dbReference>
<keyword evidence="4" id="KW-1185">Reference proteome</keyword>
<feature type="domain" description="ParB-like N-terminal" evidence="2">
    <location>
        <begin position="8"/>
        <end position="103"/>
    </location>
</feature>
<dbReference type="PANTHER" id="PTHR33375">
    <property type="entry name" value="CHROMOSOME-PARTITIONING PROTEIN PARB-RELATED"/>
    <property type="match status" value="1"/>
</dbReference>
<dbReference type="Gene3D" id="1.10.10.2830">
    <property type="match status" value="1"/>
</dbReference>
<evidence type="ECO:0000256" key="1">
    <source>
        <dbReference type="SAM" id="MobiDB-lite"/>
    </source>
</evidence>
<accession>A0ABR6AWT7</accession>
<dbReference type="PANTHER" id="PTHR33375:SF7">
    <property type="entry name" value="CHROMOSOME 2-PARTITIONING PROTEIN PARB-RELATED"/>
    <property type="match status" value="1"/>
</dbReference>
<dbReference type="SUPFAM" id="SSF109709">
    <property type="entry name" value="KorB DNA-binding domain-like"/>
    <property type="match status" value="1"/>
</dbReference>
<organism evidence="3 4">
    <name type="scientific">Brucella intermedia</name>
    <dbReference type="NCBI Taxonomy" id="94625"/>
    <lineage>
        <taxon>Bacteria</taxon>
        <taxon>Pseudomonadati</taxon>
        <taxon>Pseudomonadota</taxon>
        <taxon>Alphaproteobacteria</taxon>
        <taxon>Hyphomicrobiales</taxon>
        <taxon>Brucellaceae</taxon>
        <taxon>Brucella/Ochrobactrum group</taxon>
        <taxon>Brucella</taxon>
    </lineage>
</organism>
<dbReference type="RefSeq" id="WP_182512273.1">
    <property type="nucleotide sequence ID" value="NZ_JACGXG010000021.1"/>
</dbReference>
<dbReference type="EMBL" id="JACGXG010000021">
    <property type="protein sequence ID" value="MBA8853848.1"/>
    <property type="molecule type" value="Genomic_DNA"/>
</dbReference>
<dbReference type="InterPro" id="IPR003115">
    <property type="entry name" value="ParB_N"/>
</dbReference>
<dbReference type="InterPro" id="IPR036086">
    <property type="entry name" value="ParB/Sulfiredoxin_sf"/>
</dbReference>
<gene>
    <name evidence="3" type="ORF">FHW20_004834</name>
</gene>
<sequence length="642" mass="70306">MTDQNSTFHAPLSTLSISPLNVRKIDDDVSDLVASIPVHGLMHPLTVIPHHKKKNHWHVLAGGRRYRALSVLAKHGSIDSDYSVPLRLYEGNDPQGVSLAENVIRAPMHPADQYSVFAALIRNGQTVEQVAANYGVSETVVKKRMKLGNLAPEILEALRRDEIDTHQAAAYTLADSKEAQLAIFIANPSAQAWMIKRDVTTGEVGSGNKKARFVSVEAYREAGGATRLDMFADRGDTEYLTDAALLEKLFHEKINGIIEAVRAEGWQNVSYFDGADWQIAERFKGRIYAKTELIDADAQVRVDEIDAELQALEEADEHTDETSEAWDRLEAERANLFREVYDPAEMASAEAVINVDSSGNAVVHRGLLKTAKKATAIANGEQQTETPANASYSAKVMEELAAVRTAMTANYLGTNIHAAMAATVHALACGIFLNSDQQSPLQIRATRSNVGRDVTKADMTPVKALNERLQHLRGELPDDHQDWLQFFLGAEYMQLGAWLAVLVSGSFKAHGFGASSQAKLNADTIAASIVVKPEDQVTLTDLALFERCNKATILAAVEEVKGADHAATLSAMKKGELVEVAERELEGHWLPAELQAFANDADIANAARQAEFARNWQDDFARKDHDTASEADDCTDDQDDEA</sequence>
<dbReference type="SMART" id="SM00470">
    <property type="entry name" value="ParB"/>
    <property type="match status" value="1"/>
</dbReference>
<protein>
    <submittedName>
        <fullName evidence="3">ParB family chromosome partitioning protein</fullName>
    </submittedName>
</protein>
<dbReference type="InterPro" id="IPR050336">
    <property type="entry name" value="Chromosome_partition/occlusion"/>
</dbReference>
<reference evidence="3 4" key="1">
    <citation type="submission" date="2020-07" db="EMBL/GenBank/DDBJ databases">
        <title>Genomic Encyclopedia of Type Strains, Phase IV (KMG-V): Genome sequencing to study the core and pangenomes of soil and plant-associated prokaryotes.</title>
        <authorList>
            <person name="Whitman W."/>
        </authorList>
    </citation>
    <scope>NUCLEOTIDE SEQUENCE [LARGE SCALE GENOMIC DNA]</scope>
    <source>
        <strain evidence="3 4">RH4WT92</strain>
    </source>
</reference>